<dbReference type="EMBL" id="AP011948">
    <property type="protein sequence ID" value="BAM41381.1"/>
    <property type="molecule type" value="Genomic_DNA"/>
</dbReference>
<keyword evidence="1" id="KW-0732">Signal</keyword>
<evidence type="ECO:0000313" key="2">
    <source>
        <dbReference type="EMBL" id="BAM41381.1"/>
    </source>
</evidence>
<reference evidence="2 3" key="1">
    <citation type="journal article" date="2012" name="MBio">
        <title>Comparative genome analysis of three eukaryotic parasites with differing abilities to transform leukocytes reveals key mediators of Theileria-induced leukocyte transformation.</title>
        <authorList>
            <person name="Hayashida K."/>
            <person name="Hara Y."/>
            <person name="Abe T."/>
            <person name="Yamasaki C."/>
            <person name="Toyoda A."/>
            <person name="Kosuge T."/>
            <person name="Suzuki Y."/>
            <person name="Sato Y."/>
            <person name="Kawashima S."/>
            <person name="Katayama T."/>
            <person name="Wakaguri H."/>
            <person name="Inoue N."/>
            <person name="Homma K."/>
            <person name="Tada-Umezaki M."/>
            <person name="Yagi Y."/>
            <person name="Fujii Y."/>
            <person name="Habara T."/>
            <person name="Kanehisa M."/>
            <person name="Watanabe H."/>
            <person name="Ito K."/>
            <person name="Gojobori T."/>
            <person name="Sugawara H."/>
            <person name="Imanishi T."/>
            <person name="Weir W."/>
            <person name="Gardner M."/>
            <person name="Pain A."/>
            <person name="Shiels B."/>
            <person name="Hattori M."/>
            <person name="Nene V."/>
            <person name="Sugimoto C."/>
        </authorList>
    </citation>
    <scope>NUCLEOTIDE SEQUENCE [LARGE SCALE GENOMIC DNA]</scope>
    <source>
        <strain evidence="2 3">Shintoku</strain>
    </source>
</reference>
<feature type="signal peptide" evidence="1">
    <location>
        <begin position="1"/>
        <end position="16"/>
    </location>
</feature>
<dbReference type="RefSeq" id="XP_009691682.1">
    <property type="nucleotide sequence ID" value="XM_009693387.1"/>
</dbReference>
<accession>J4C412</accession>
<proteinExistence type="predicted"/>
<evidence type="ECO:0000313" key="3">
    <source>
        <dbReference type="Proteomes" id="UP000003786"/>
    </source>
</evidence>
<gene>
    <name evidence="2" type="ORF">TOT_030000643</name>
</gene>
<dbReference type="eggNOG" id="ENOG502QX2H">
    <property type="taxonomic scope" value="Eukaryota"/>
</dbReference>
<feature type="chain" id="PRO_5003778143" evidence="1">
    <location>
        <begin position="17"/>
        <end position="195"/>
    </location>
</feature>
<name>J4C412_THEOR</name>
<keyword evidence="3" id="KW-1185">Reference proteome</keyword>
<organism evidence="2 3">
    <name type="scientific">Theileria orientalis strain Shintoku</name>
    <dbReference type="NCBI Taxonomy" id="869250"/>
    <lineage>
        <taxon>Eukaryota</taxon>
        <taxon>Sar</taxon>
        <taxon>Alveolata</taxon>
        <taxon>Apicomplexa</taxon>
        <taxon>Aconoidasida</taxon>
        <taxon>Piroplasmida</taxon>
        <taxon>Theileriidae</taxon>
        <taxon>Theileria</taxon>
    </lineage>
</organism>
<dbReference type="KEGG" id="tot:TOT_030000643"/>
<dbReference type="Proteomes" id="UP000003786">
    <property type="component" value="Chromosome 3"/>
</dbReference>
<dbReference type="VEuPathDB" id="PiroplasmaDB:TOT_030000643"/>
<dbReference type="AlphaFoldDB" id="J4C412"/>
<evidence type="ECO:0000256" key="1">
    <source>
        <dbReference type="SAM" id="SignalP"/>
    </source>
</evidence>
<protein>
    <submittedName>
        <fullName evidence="2">Uncharacterized protein</fullName>
    </submittedName>
</protein>
<dbReference type="GeneID" id="20715806"/>
<sequence>MKTAFAALVAIAAVSAAPFLLDHTLVENNGHEKLAVFHHVGHVVGTGATAPKLRFVHLVPKVHYLKEFAEGLSSVHGGSTPKHHKFLHMEGGDLLVEVLGLSDCLHWHVALLGVFNTHTGGVTHKHYSGVKGENVKVLGGLDELLDFVHVKFDGDFFKVFAELVKKGLPSHLFTHKLLAKLAPGLKLHADFELAL</sequence>
<dbReference type="OMA" id="VENNGHE"/>